<evidence type="ECO:0000313" key="13">
    <source>
        <dbReference type="EMBL" id="MEV4288669.1"/>
    </source>
</evidence>
<comment type="cofactor">
    <cofactor evidence="4">
        <name>thiamine diphosphate</name>
        <dbReference type="ChEBI" id="CHEBI:58937"/>
    </cofactor>
</comment>
<dbReference type="InterPro" id="IPR009014">
    <property type="entry name" value="Transketo_C/PFOR_II"/>
</dbReference>
<comment type="cofactor">
    <cofactor evidence="1">
        <name>Ca(2+)</name>
        <dbReference type="ChEBI" id="CHEBI:29108"/>
    </cofactor>
</comment>
<keyword evidence="11" id="KW-0786">Thiamine pyrophosphate</keyword>
<dbReference type="SUPFAM" id="SSF52922">
    <property type="entry name" value="TK C-terminal domain-like"/>
    <property type="match status" value="1"/>
</dbReference>
<dbReference type="EC" id="2.2.1.1" evidence="13"/>
<comment type="cofactor">
    <cofactor evidence="2">
        <name>Mn(2+)</name>
        <dbReference type="ChEBI" id="CHEBI:29035"/>
    </cofactor>
</comment>
<protein>
    <submittedName>
        <fullName evidence="13">Transketolase</fullName>
        <ecNumber evidence="13">2.2.1.1</ecNumber>
    </submittedName>
</protein>
<keyword evidence="9" id="KW-0106">Calcium</keyword>
<evidence type="ECO:0000256" key="11">
    <source>
        <dbReference type="ARBA" id="ARBA00023052"/>
    </source>
</evidence>
<evidence type="ECO:0000256" key="1">
    <source>
        <dbReference type="ARBA" id="ARBA00001913"/>
    </source>
</evidence>
<dbReference type="RefSeq" id="WP_364453832.1">
    <property type="nucleotide sequence ID" value="NZ_JBFARM010000007.1"/>
</dbReference>
<keyword evidence="7 13" id="KW-0808">Transferase</keyword>
<dbReference type="Pfam" id="PF02780">
    <property type="entry name" value="Transketolase_C"/>
    <property type="match status" value="1"/>
</dbReference>
<evidence type="ECO:0000256" key="10">
    <source>
        <dbReference type="ARBA" id="ARBA00022842"/>
    </source>
</evidence>
<dbReference type="CDD" id="cd02012">
    <property type="entry name" value="TPP_TK"/>
    <property type="match status" value="1"/>
</dbReference>
<sequence>MPERDLQYLAELAAQLRVDSVRAAAAAGSGHPTSSMSAADLMAVLFACHLRYDFADPGNPANDHLIFSKGHASPLLYSLYKAAGAIDDEELLTFRKRGSRLEGHPTPRLPWVDVATGSLGQGLPVGVGVALAARMERLPYRVWVLCGDSELAEGSIWEAAEHAGDEGLANLTVIVDVNRLGQRGPTRHGWDTGAYARRFGAFGWHTIEIDGHDPGQIDFALSDASNTRRRPTVILAKTRKGEGVLEVENREGAHGKALKDPGKAVEELGGVRDLRVEVHVPDEAPAPFRFEDGPLELPAYKVGEAVATRTAYGEALAALGAARGDVVALDGEVGDSTKTELFAEAFPERFFQMYIAEQQLVAAAVGLQVRGWRPYAATFAAFLTRAYDFIRMAGVSGASIRLVGSHAGVAIGEDGPSQMGLEDLAMMRPVHGSTVLYPCDANQAAALVAEMADLEGVSYLRTTRGATPVIYEPGERFPVGGSRVLRRSAEDRATIVAAGVTVHEALAAADELAAADVPVGVIDLYSIKPVDAAVLAEAATTTGNLITVEDHRPEGGLGDAVLEAVSELGPRVVQLGVTGLPASATPEEQLADARIDRRAIVAAVKRLL</sequence>
<dbReference type="PANTHER" id="PTHR43195:SF1">
    <property type="entry name" value="FI06132P-RELATED"/>
    <property type="match status" value="1"/>
</dbReference>
<dbReference type="SUPFAM" id="SSF52518">
    <property type="entry name" value="Thiamin diphosphate-binding fold (THDP-binding)"/>
    <property type="match status" value="2"/>
</dbReference>
<dbReference type="PROSITE" id="PS00802">
    <property type="entry name" value="TRANSKETOLASE_2"/>
    <property type="match status" value="1"/>
</dbReference>
<evidence type="ECO:0000313" key="14">
    <source>
        <dbReference type="Proteomes" id="UP001552427"/>
    </source>
</evidence>
<reference evidence="13 14" key="1">
    <citation type="submission" date="2024-06" db="EMBL/GenBank/DDBJ databases">
        <title>The Natural Products Discovery Center: Release of the First 8490 Sequenced Strains for Exploring Actinobacteria Biosynthetic Diversity.</title>
        <authorList>
            <person name="Kalkreuter E."/>
            <person name="Kautsar S.A."/>
            <person name="Yang D."/>
            <person name="Bader C.D."/>
            <person name="Teijaro C.N."/>
            <person name="Fluegel L."/>
            <person name="Davis C.M."/>
            <person name="Simpson J.R."/>
            <person name="Lauterbach L."/>
            <person name="Steele A.D."/>
            <person name="Gui C."/>
            <person name="Meng S."/>
            <person name="Li G."/>
            <person name="Viehrig K."/>
            <person name="Ye F."/>
            <person name="Su P."/>
            <person name="Kiefer A.F."/>
            <person name="Nichols A."/>
            <person name="Cepeda A.J."/>
            <person name="Yan W."/>
            <person name="Fan B."/>
            <person name="Jiang Y."/>
            <person name="Adhikari A."/>
            <person name="Zheng C.-J."/>
            <person name="Schuster L."/>
            <person name="Cowan T.M."/>
            <person name="Smanski M.J."/>
            <person name="Chevrette M.G."/>
            <person name="De Carvalho L.P.S."/>
            <person name="Shen B."/>
        </authorList>
    </citation>
    <scope>NUCLEOTIDE SEQUENCE [LARGE SCALE GENOMIC DNA]</scope>
    <source>
        <strain evidence="13 14">NPDC049574</strain>
    </source>
</reference>
<dbReference type="InterPro" id="IPR020826">
    <property type="entry name" value="Transketolase_BS"/>
</dbReference>
<comment type="caution">
    <text evidence="13">The sequence shown here is derived from an EMBL/GenBank/DDBJ whole genome shotgun (WGS) entry which is preliminary data.</text>
</comment>
<dbReference type="Pfam" id="PF00456">
    <property type="entry name" value="Transketolase_N"/>
    <property type="match status" value="1"/>
</dbReference>
<proteinExistence type="inferred from homology"/>
<dbReference type="InterPro" id="IPR005474">
    <property type="entry name" value="Transketolase_N"/>
</dbReference>
<dbReference type="InterPro" id="IPR029061">
    <property type="entry name" value="THDP-binding"/>
</dbReference>
<feature type="domain" description="Transketolase-like pyrimidine-binding" evidence="12">
    <location>
        <begin position="306"/>
        <end position="469"/>
    </location>
</feature>
<dbReference type="NCBIfam" id="NF004559">
    <property type="entry name" value="PRK05899.2-5"/>
    <property type="match status" value="1"/>
</dbReference>
<dbReference type="SMART" id="SM00861">
    <property type="entry name" value="Transket_pyr"/>
    <property type="match status" value="1"/>
</dbReference>
<evidence type="ECO:0000256" key="6">
    <source>
        <dbReference type="ARBA" id="ARBA00011738"/>
    </source>
</evidence>
<organism evidence="13 14">
    <name type="scientific">Nonomuraea bangladeshensis</name>
    <dbReference type="NCBI Taxonomy" id="404385"/>
    <lineage>
        <taxon>Bacteria</taxon>
        <taxon>Bacillati</taxon>
        <taxon>Actinomycetota</taxon>
        <taxon>Actinomycetes</taxon>
        <taxon>Streptosporangiales</taxon>
        <taxon>Streptosporangiaceae</taxon>
        <taxon>Nonomuraea</taxon>
    </lineage>
</organism>
<evidence type="ECO:0000259" key="12">
    <source>
        <dbReference type="SMART" id="SM00861"/>
    </source>
</evidence>
<comment type="similarity">
    <text evidence="5">Belongs to the transketolase family.</text>
</comment>
<gene>
    <name evidence="13" type="ORF">AB0K40_24435</name>
</gene>
<evidence type="ECO:0000256" key="8">
    <source>
        <dbReference type="ARBA" id="ARBA00022723"/>
    </source>
</evidence>
<dbReference type="Gene3D" id="3.40.50.970">
    <property type="match status" value="2"/>
</dbReference>
<evidence type="ECO:0000256" key="2">
    <source>
        <dbReference type="ARBA" id="ARBA00001936"/>
    </source>
</evidence>
<keyword evidence="10" id="KW-0460">Magnesium</keyword>
<evidence type="ECO:0000256" key="9">
    <source>
        <dbReference type="ARBA" id="ARBA00022837"/>
    </source>
</evidence>
<evidence type="ECO:0000256" key="7">
    <source>
        <dbReference type="ARBA" id="ARBA00022679"/>
    </source>
</evidence>
<keyword evidence="8" id="KW-0479">Metal-binding</keyword>
<comment type="subunit">
    <text evidence="6">Homodimer.</text>
</comment>
<dbReference type="EMBL" id="JBFARM010000007">
    <property type="protein sequence ID" value="MEV4288669.1"/>
    <property type="molecule type" value="Genomic_DNA"/>
</dbReference>
<dbReference type="Proteomes" id="UP001552427">
    <property type="component" value="Unassembled WGS sequence"/>
</dbReference>
<evidence type="ECO:0000256" key="3">
    <source>
        <dbReference type="ARBA" id="ARBA00001946"/>
    </source>
</evidence>
<comment type="cofactor">
    <cofactor evidence="3">
        <name>Mg(2+)</name>
        <dbReference type="ChEBI" id="CHEBI:18420"/>
    </cofactor>
</comment>
<evidence type="ECO:0000256" key="4">
    <source>
        <dbReference type="ARBA" id="ARBA00001964"/>
    </source>
</evidence>
<dbReference type="InterPro" id="IPR005475">
    <property type="entry name" value="Transketolase-like_Pyr-bd"/>
</dbReference>
<dbReference type="CDD" id="cd07033">
    <property type="entry name" value="TPP_PYR_DXS_TK_like"/>
    <property type="match status" value="1"/>
</dbReference>
<dbReference type="Gene3D" id="3.40.50.920">
    <property type="match status" value="1"/>
</dbReference>
<name>A0ABV3H840_9ACTN</name>
<dbReference type="PANTHER" id="PTHR43195">
    <property type="entry name" value="TRANSKETOLASE"/>
    <property type="match status" value="1"/>
</dbReference>
<keyword evidence="14" id="KW-1185">Reference proteome</keyword>
<dbReference type="InterPro" id="IPR051424">
    <property type="entry name" value="Transketolase-like"/>
</dbReference>
<dbReference type="InterPro" id="IPR033248">
    <property type="entry name" value="Transketolase_C"/>
</dbReference>
<dbReference type="Pfam" id="PF02779">
    <property type="entry name" value="Transket_pyr"/>
    <property type="match status" value="1"/>
</dbReference>
<dbReference type="GO" id="GO:0004802">
    <property type="term" value="F:transketolase activity"/>
    <property type="evidence" value="ECO:0007669"/>
    <property type="project" value="UniProtKB-EC"/>
</dbReference>
<accession>A0ABV3H840</accession>
<evidence type="ECO:0000256" key="5">
    <source>
        <dbReference type="ARBA" id="ARBA00007131"/>
    </source>
</evidence>